<dbReference type="STRING" id="1754190.A0A1Y2DCQ3"/>
<evidence type="ECO:0000313" key="2">
    <source>
        <dbReference type="Proteomes" id="UP000193920"/>
    </source>
</evidence>
<dbReference type="AlphaFoldDB" id="A0A1Y2DCQ3"/>
<sequence length="371" mass="43716">MVHSFSVSNSFNTSSIEGFIIKGICENETDEITKDIKAPVKDSGVDVYHKLLLLINKLQDPESKLSDKEIDEIYNETNNMITYHKSLSSEHIGVLNTLKEKLNLLYFSLKENPDSNKWNEFKRLKIDELLLKFNHTKMNETKILTEKKYSSKLEPETTDLDHVLNSALEEYKRNPVNISTFFKSEAYAWVSKNINIDMSNIVFSYPNVFKNSINDTSEKLLKSVYNQFHKNSNRMDDIYEKLTLSQMNSLYKMDNKFGSSSYYIYYYLRKILPDNPKKLTTNSSEFKQLEDFANMVTNSLYKNDLDYIILYFKLKNAIVEGLPFNEKDFMKYLKIPYCYMINSRTTSNYRKKKPTDHELYSFIVIYIIYII</sequence>
<proteinExistence type="predicted"/>
<name>A0A1Y2DCQ3_9FUNG</name>
<gene>
    <name evidence="1" type="ORF">LY90DRAFT_257152</name>
</gene>
<dbReference type="Proteomes" id="UP000193920">
    <property type="component" value="Unassembled WGS sequence"/>
</dbReference>
<organism evidence="1 2">
    <name type="scientific">Neocallimastix californiae</name>
    <dbReference type="NCBI Taxonomy" id="1754190"/>
    <lineage>
        <taxon>Eukaryota</taxon>
        <taxon>Fungi</taxon>
        <taxon>Fungi incertae sedis</taxon>
        <taxon>Chytridiomycota</taxon>
        <taxon>Chytridiomycota incertae sedis</taxon>
        <taxon>Neocallimastigomycetes</taxon>
        <taxon>Neocallimastigales</taxon>
        <taxon>Neocallimastigaceae</taxon>
        <taxon>Neocallimastix</taxon>
    </lineage>
</organism>
<reference evidence="1 2" key="1">
    <citation type="submission" date="2016-08" db="EMBL/GenBank/DDBJ databases">
        <title>A Parts List for Fungal Cellulosomes Revealed by Comparative Genomics.</title>
        <authorList>
            <consortium name="DOE Joint Genome Institute"/>
            <person name="Haitjema C.H."/>
            <person name="Gilmore S.P."/>
            <person name="Henske J.K."/>
            <person name="Solomon K.V."/>
            <person name="De Groot R."/>
            <person name="Kuo A."/>
            <person name="Mondo S.J."/>
            <person name="Salamov A.A."/>
            <person name="Labutti K."/>
            <person name="Zhao Z."/>
            <person name="Chiniquy J."/>
            <person name="Barry K."/>
            <person name="Brewer H.M."/>
            <person name="Purvine S.O."/>
            <person name="Wright A.T."/>
            <person name="Boxma B."/>
            <person name="Van Alen T."/>
            <person name="Hackstein J.H."/>
            <person name="Baker S.E."/>
            <person name="Grigoriev I.V."/>
            <person name="O'Malley M.A."/>
        </authorList>
    </citation>
    <scope>NUCLEOTIDE SEQUENCE [LARGE SCALE GENOMIC DNA]</scope>
    <source>
        <strain evidence="1 2">G1</strain>
    </source>
</reference>
<accession>A0A1Y2DCQ3</accession>
<protein>
    <submittedName>
        <fullName evidence="1">Uncharacterized protein</fullName>
    </submittedName>
</protein>
<keyword evidence="2" id="KW-1185">Reference proteome</keyword>
<dbReference type="EMBL" id="MCOG01000071">
    <property type="protein sequence ID" value="ORY57041.1"/>
    <property type="molecule type" value="Genomic_DNA"/>
</dbReference>
<comment type="caution">
    <text evidence="1">The sequence shown here is derived from an EMBL/GenBank/DDBJ whole genome shotgun (WGS) entry which is preliminary data.</text>
</comment>
<evidence type="ECO:0000313" key="1">
    <source>
        <dbReference type="EMBL" id="ORY57041.1"/>
    </source>
</evidence>